<gene>
    <name evidence="2" type="ORF">ACFOSB_11725</name>
</gene>
<keyword evidence="1" id="KW-0472">Membrane</keyword>
<keyword evidence="3" id="KW-1185">Reference proteome</keyword>
<accession>A0ABV7Z9X7</accession>
<organism evidence="2 3">
    <name type="scientific">Deinococcus rufus</name>
    <dbReference type="NCBI Taxonomy" id="2136097"/>
    <lineage>
        <taxon>Bacteria</taxon>
        <taxon>Thermotogati</taxon>
        <taxon>Deinococcota</taxon>
        <taxon>Deinococci</taxon>
        <taxon>Deinococcales</taxon>
        <taxon>Deinococcaceae</taxon>
        <taxon>Deinococcus</taxon>
    </lineage>
</organism>
<dbReference type="RefSeq" id="WP_380102168.1">
    <property type="nucleotide sequence ID" value="NZ_JBHRZG010000011.1"/>
</dbReference>
<keyword evidence="1" id="KW-0812">Transmembrane</keyword>
<dbReference type="Proteomes" id="UP001595803">
    <property type="component" value="Unassembled WGS sequence"/>
</dbReference>
<reference evidence="3" key="1">
    <citation type="journal article" date="2019" name="Int. J. Syst. Evol. Microbiol.">
        <title>The Global Catalogue of Microorganisms (GCM) 10K type strain sequencing project: providing services to taxonomists for standard genome sequencing and annotation.</title>
        <authorList>
            <consortium name="The Broad Institute Genomics Platform"/>
            <consortium name="The Broad Institute Genome Sequencing Center for Infectious Disease"/>
            <person name="Wu L."/>
            <person name="Ma J."/>
        </authorList>
    </citation>
    <scope>NUCLEOTIDE SEQUENCE [LARGE SCALE GENOMIC DNA]</scope>
    <source>
        <strain evidence="3">CCTCC AB 2017081</strain>
    </source>
</reference>
<sequence>MNADVMARNLRWGRYVVWAVVCLLLLAVLLVIGRVGQVIIRPPPLRFTQEVYAAVHPRVCPGDVVEFRSTLIVTRVPAVVVVARTVWDVQRAATVQPDTVPKLFVWTVAERGQATARDVSYPVPLTLLPGRYEVRGGATAFNSDAATYRVPFEVRADCAKGAA</sequence>
<protein>
    <submittedName>
        <fullName evidence="2">Uncharacterized protein</fullName>
    </submittedName>
</protein>
<dbReference type="EMBL" id="JBHRZG010000011">
    <property type="protein sequence ID" value="MFC3833527.1"/>
    <property type="molecule type" value="Genomic_DNA"/>
</dbReference>
<keyword evidence="1" id="KW-1133">Transmembrane helix</keyword>
<name>A0ABV7Z9X7_9DEIO</name>
<proteinExistence type="predicted"/>
<feature type="transmembrane region" description="Helical" evidence="1">
    <location>
        <begin position="12"/>
        <end position="32"/>
    </location>
</feature>
<evidence type="ECO:0000313" key="3">
    <source>
        <dbReference type="Proteomes" id="UP001595803"/>
    </source>
</evidence>
<comment type="caution">
    <text evidence="2">The sequence shown here is derived from an EMBL/GenBank/DDBJ whole genome shotgun (WGS) entry which is preliminary data.</text>
</comment>
<evidence type="ECO:0000256" key="1">
    <source>
        <dbReference type="SAM" id="Phobius"/>
    </source>
</evidence>
<evidence type="ECO:0000313" key="2">
    <source>
        <dbReference type="EMBL" id="MFC3833527.1"/>
    </source>
</evidence>